<evidence type="ECO:0000256" key="3">
    <source>
        <dbReference type="ARBA" id="ARBA00022670"/>
    </source>
</evidence>
<feature type="transmembrane region" description="Helical" evidence="8">
    <location>
        <begin position="253"/>
        <end position="271"/>
    </location>
</feature>
<dbReference type="InterPro" id="IPR019127">
    <property type="entry name" value="Exosortase"/>
</dbReference>
<dbReference type="Proteomes" id="UP000318017">
    <property type="component" value="Chromosome"/>
</dbReference>
<dbReference type="InterPro" id="IPR013426">
    <property type="entry name" value="EpsH-like"/>
</dbReference>
<evidence type="ECO:0000256" key="6">
    <source>
        <dbReference type="ARBA" id="ARBA00022989"/>
    </source>
</evidence>
<feature type="transmembrane region" description="Helical" evidence="8">
    <location>
        <begin position="319"/>
        <end position="335"/>
    </location>
</feature>
<dbReference type="NCBIfam" id="TIGR02602">
    <property type="entry name" value="8TM_EpsH"/>
    <property type="match status" value="1"/>
</dbReference>
<evidence type="ECO:0000256" key="1">
    <source>
        <dbReference type="ARBA" id="ARBA00004651"/>
    </source>
</evidence>
<keyword evidence="10" id="KW-1185">Reference proteome</keyword>
<evidence type="ECO:0000256" key="5">
    <source>
        <dbReference type="ARBA" id="ARBA00022801"/>
    </source>
</evidence>
<reference evidence="9 10" key="1">
    <citation type="submission" date="2019-02" db="EMBL/GenBank/DDBJ databases">
        <title>Deep-cultivation of Planctomycetes and their phenomic and genomic characterization uncovers novel biology.</title>
        <authorList>
            <person name="Wiegand S."/>
            <person name="Jogler M."/>
            <person name="Boedeker C."/>
            <person name="Pinto D."/>
            <person name="Vollmers J."/>
            <person name="Rivas-Marin E."/>
            <person name="Kohn T."/>
            <person name="Peeters S.H."/>
            <person name="Heuer A."/>
            <person name="Rast P."/>
            <person name="Oberbeckmann S."/>
            <person name="Bunk B."/>
            <person name="Jeske O."/>
            <person name="Meyerdierks A."/>
            <person name="Storesund J.E."/>
            <person name="Kallscheuer N."/>
            <person name="Luecker S."/>
            <person name="Lage O.M."/>
            <person name="Pohl T."/>
            <person name="Merkel B.J."/>
            <person name="Hornburger P."/>
            <person name="Mueller R.-W."/>
            <person name="Bruemmer F."/>
            <person name="Labrenz M."/>
            <person name="Spormann A.M."/>
            <person name="Op den Camp H."/>
            <person name="Overmann J."/>
            <person name="Amann R."/>
            <person name="Jetten M.S.M."/>
            <person name="Mascher T."/>
            <person name="Medema M.H."/>
            <person name="Devos D.P."/>
            <person name="Kaster A.-K."/>
            <person name="Ovreas L."/>
            <person name="Rohde M."/>
            <person name="Galperin M.Y."/>
            <person name="Jogler C."/>
        </authorList>
    </citation>
    <scope>NUCLEOTIDE SEQUENCE [LARGE SCALE GENOMIC DNA]</scope>
    <source>
        <strain evidence="9 10">Q31a</strain>
    </source>
</reference>
<feature type="transmembrane region" description="Helical" evidence="8">
    <location>
        <begin position="211"/>
        <end position="233"/>
    </location>
</feature>
<keyword evidence="6 8" id="KW-1133">Transmembrane helix</keyword>
<keyword evidence="2" id="KW-1003">Cell membrane</keyword>
<dbReference type="GO" id="GO:0005886">
    <property type="term" value="C:plasma membrane"/>
    <property type="evidence" value="ECO:0007669"/>
    <property type="project" value="UniProtKB-SubCell"/>
</dbReference>
<keyword evidence="7 8" id="KW-0472">Membrane</keyword>
<dbReference type="OrthoDB" id="9797363at2"/>
<feature type="transmembrane region" description="Helical" evidence="8">
    <location>
        <begin position="137"/>
        <end position="155"/>
    </location>
</feature>
<dbReference type="NCBIfam" id="TIGR04178">
    <property type="entry name" value="exo_archaeo"/>
    <property type="match status" value="1"/>
</dbReference>
<dbReference type="EMBL" id="CP036298">
    <property type="protein sequence ID" value="QDV26807.1"/>
    <property type="molecule type" value="Genomic_DNA"/>
</dbReference>
<accession>A0A518GE26</accession>
<feature type="transmembrane region" description="Helical" evidence="8">
    <location>
        <begin position="75"/>
        <end position="92"/>
    </location>
</feature>
<dbReference type="AlphaFoldDB" id="A0A518GE26"/>
<sequence length="358" mass="40091">MDKQFHPEERSARTLELLACLEIPPRVVKSVSKKKRSGNKRKVALAAQAIKAAEPVKPAKAPKPAAQNARVSTQAWSIVAALLTILTLWAYWPTFVWMEDQWRNEPDYSHGYLVIPLALAMLYLRRDSMPHRSLIKIGWGGLLLLLVAIGLRVLGRLAYMDFLDGWTLVPWVAGLVWLFAGRRLCWWALPAIVFLALLTPMPFRAESLLSFKLQGLATVLSTGVLQTMGFTAVPEGNTIWLGEQQLMVEEACSGLRIFMGMAALGYFFAVLSDRSWIDRVVILVSCLPIAIFVNVLRVTGTGLAYQWFPPALAHHIHDFLGIAMIVAGATCLFGVKQYWEHLYRPVTIPMLQKQLSIQ</sequence>
<evidence type="ECO:0000256" key="4">
    <source>
        <dbReference type="ARBA" id="ARBA00022692"/>
    </source>
</evidence>
<name>A0A518GE26_9BACT</name>
<proteinExistence type="predicted"/>
<dbReference type="InterPro" id="IPR026392">
    <property type="entry name" value="Exo/Archaeosortase_dom"/>
</dbReference>
<comment type="subcellular location">
    <subcellularLocation>
        <location evidence="1">Cell membrane</location>
        <topology evidence="1">Multi-pass membrane protein</topology>
    </subcellularLocation>
</comment>
<dbReference type="GO" id="GO:0006508">
    <property type="term" value="P:proteolysis"/>
    <property type="evidence" value="ECO:0007669"/>
    <property type="project" value="UniProtKB-KW"/>
</dbReference>
<organism evidence="9 10">
    <name type="scientific">Aureliella helgolandensis</name>
    <dbReference type="NCBI Taxonomy" id="2527968"/>
    <lineage>
        <taxon>Bacteria</taxon>
        <taxon>Pseudomonadati</taxon>
        <taxon>Planctomycetota</taxon>
        <taxon>Planctomycetia</taxon>
        <taxon>Pirellulales</taxon>
        <taxon>Pirellulaceae</taxon>
        <taxon>Aureliella</taxon>
    </lineage>
</organism>
<evidence type="ECO:0000256" key="2">
    <source>
        <dbReference type="ARBA" id="ARBA00022475"/>
    </source>
</evidence>
<keyword evidence="5" id="KW-0378">Hydrolase</keyword>
<protein>
    <submittedName>
        <fullName evidence="9">Transmembrane exosortase (Exosortase_EpsH)</fullName>
    </submittedName>
</protein>
<evidence type="ECO:0000313" key="10">
    <source>
        <dbReference type="Proteomes" id="UP000318017"/>
    </source>
</evidence>
<evidence type="ECO:0000256" key="8">
    <source>
        <dbReference type="SAM" id="Phobius"/>
    </source>
</evidence>
<gene>
    <name evidence="9" type="ORF">Q31a_51860</name>
</gene>
<feature type="transmembrane region" description="Helical" evidence="8">
    <location>
        <begin position="108"/>
        <end position="125"/>
    </location>
</feature>
<dbReference type="Pfam" id="PF09721">
    <property type="entry name" value="Exosortase_EpsH"/>
    <property type="match status" value="1"/>
</dbReference>
<keyword evidence="3" id="KW-0645">Protease</keyword>
<feature type="transmembrane region" description="Helical" evidence="8">
    <location>
        <begin position="280"/>
        <end position="299"/>
    </location>
</feature>
<keyword evidence="4 8" id="KW-0812">Transmembrane</keyword>
<dbReference type="KEGG" id="ahel:Q31a_51860"/>
<feature type="transmembrane region" description="Helical" evidence="8">
    <location>
        <begin position="175"/>
        <end position="199"/>
    </location>
</feature>
<evidence type="ECO:0000256" key="7">
    <source>
        <dbReference type="ARBA" id="ARBA00023136"/>
    </source>
</evidence>
<evidence type="ECO:0000313" key="9">
    <source>
        <dbReference type="EMBL" id="QDV26807.1"/>
    </source>
</evidence>
<dbReference type="GO" id="GO:0008233">
    <property type="term" value="F:peptidase activity"/>
    <property type="evidence" value="ECO:0007669"/>
    <property type="project" value="UniProtKB-KW"/>
</dbReference>